<dbReference type="InterPro" id="IPR000884">
    <property type="entry name" value="TSP1_rpt"/>
</dbReference>
<dbReference type="InterPro" id="IPR036383">
    <property type="entry name" value="TSP1_rpt_sf"/>
</dbReference>
<dbReference type="InterPro" id="IPR052065">
    <property type="entry name" value="Compl_asym_regulator"/>
</dbReference>
<dbReference type="Proteomes" id="UP001158576">
    <property type="component" value="Chromosome PAR"/>
</dbReference>
<keyword evidence="2" id="KW-1015">Disulfide bond</keyword>
<gene>
    <name evidence="3" type="ORF">OKIOD_LOCUS3483</name>
</gene>
<evidence type="ECO:0000256" key="1">
    <source>
        <dbReference type="ARBA" id="ARBA00022737"/>
    </source>
</evidence>
<dbReference type="PROSITE" id="PS50092">
    <property type="entry name" value="TSP1"/>
    <property type="match status" value="3"/>
</dbReference>
<name>A0ABN7S2R4_OIKDI</name>
<evidence type="ECO:0000313" key="3">
    <source>
        <dbReference type="EMBL" id="CAG5088670.1"/>
    </source>
</evidence>
<dbReference type="Gene3D" id="2.20.100.10">
    <property type="entry name" value="Thrombospondin type-1 (TSP1) repeat"/>
    <property type="match status" value="2"/>
</dbReference>
<dbReference type="SMART" id="SM00209">
    <property type="entry name" value="TSP1"/>
    <property type="match status" value="5"/>
</dbReference>
<evidence type="ECO:0000256" key="2">
    <source>
        <dbReference type="ARBA" id="ARBA00023157"/>
    </source>
</evidence>
<keyword evidence="4" id="KW-1185">Reference proteome</keyword>
<dbReference type="PANTHER" id="PTHR22906:SF21">
    <property type="entry name" value="SEMA DOMAIN-CONTAINING PROTEIN"/>
    <property type="match status" value="1"/>
</dbReference>
<organism evidence="3 4">
    <name type="scientific">Oikopleura dioica</name>
    <name type="common">Tunicate</name>
    <dbReference type="NCBI Taxonomy" id="34765"/>
    <lineage>
        <taxon>Eukaryota</taxon>
        <taxon>Metazoa</taxon>
        <taxon>Chordata</taxon>
        <taxon>Tunicata</taxon>
        <taxon>Appendicularia</taxon>
        <taxon>Copelata</taxon>
        <taxon>Oikopleuridae</taxon>
        <taxon>Oikopleura</taxon>
    </lineage>
</organism>
<dbReference type="SUPFAM" id="SSF82895">
    <property type="entry name" value="TSP-1 type 1 repeat"/>
    <property type="match status" value="2"/>
</dbReference>
<proteinExistence type="predicted"/>
<evidence type="ECO:0000313" key="4">
    <source>
        <dbReference type="Proteomes" id="UP001158576"/>
    </source>
</evidence>
<accession>A0ABN7S2R4</accession>
<dbReference type="PANTHER" id="PTHR22906">
    <property type="entry name" value="PROPERDIN"/>
    <property type="match status" value="1"/>
</dbReference>
<reference evidence="3 4" key="1">
    <citation type="submission" date="2021-04" db="EMBL/GenBank/DDBJ databases">
        <authorList>
            <person name="Bliznina A."/>
        </authorList>
    </citation>
    <scope>NUCLEOTIDE SEQUENCE [LARGE SCALE GENOMIC DNA]</scope>
</reference>
<dbReference type="EMBL" id="OU015568">
    <property type="protein sequence ID" value="CAG5088670.1"/>
    <property type="molecule type" value="Genomic_DNA"/>
</dbReference>
<sequence length="975" mass="113223">MRLFSSWFFIETCKAFDVTYLCNKEIFIKTDSEKYLNGDLGGTRPRLIDQNVGPGFKWYVNCKTDKQGSTTKFIFTSENNRNLRWKNYGGVELKSEDHISKNSYWKIIEDDAGADSGLYVISSAQKTKSTSLHCMTEWIAGGILTTAPCKYNRGTGFKFEMMNTEDAYLGLQRFDDLLSEWSSWGTCHEGICNQSRRRECKNDANCVEPLIEYQTCPLVETIKNHDWNSWSSCKENGKRTRSRHVSSKCDMYFLDKHPNYHISEQTSESADCTACTPPEWSDWQRDDSGCKLIRQCIVLENQDPSCNRECVGKAEKEVACSSATICNKVVQLTNHRRRALTLKRNKNENDSKVTYRSISHNIEPSDDSLWTICCNPEDGENVAVLYNEPYNLKLIKDHESDRLIGSHCRESSPCVGRDLWKIHDFPSKSEARIEYEAKHRRFIDGFSYPQLMKVPRSASSRENVKKRTTLGVNIIRDANCHAFKSTRCESDWTEWDACDAVCGNGFRQRRRFCYGMLEEDNEPCIALDNYGDEILCEDCVWSDWTECSASSCGGESQRIQTCTGNRINDVETKPCNQQAYTVWSDWRQTTDCDESCEAVEERDCIIICGILDGECEGERKRNITCSEDECTNETIAFAPKPQDFGLFNFLLKLAYDNDYNYDYNYDKYNIYYNIYFNYLDNYNHHHNHNNYDIDDLNDNYNIDYINIKYYNDHNDNINNEYHNNNIYNNYDYFYQHYFHFHNINNNNYLDNDDNKGPSMKDLCGTDIMLYSIKETAFLGMQNGITDMVDTMRFYDDIDSTLTLTCFDTPESSDFQNVRLKFTTNSGEFYMGYSDDYKKHLTMYGMEGFGPREEELTMFEMLIEDVGDIPWTRILVPGGNFYLSARGSIRVVPMTRKDTAAEWLAIPPIPKCAFSSWTEWGECSATCGQSSRSRERVPVGDFASWKLTNTFYKIHTSEPCETELCPIETFDYYYLY</sequence>
<protein>
    <submittedName>
        <fullName evidence="3">Oidioi.mRNA.OKI2018_I69.PAR.g11925.t1.cds</fullName>
    </submittedName>
</protein>
<dbReference type="Pfam" id="PF00090">
    <property type="entry name" value="TSP_1"/>
    <property type="match status" value="2"/>
</dbReference>
<keyword evidence="1" id="KW-0677">Repeat</keyword>